<dbReference type="eggNOG" id="COG2318">
    <property type="taxonomic scope" value="Bacteria"/>
</dbReference>
<gene>
    <name evidence="2" type="ORF">SAMN04487992_10124</name>
</gene>
<evidence type="ECO:0000259" key="1">
    <source>
        <dbReference type="Pfam" id="PF12867"/>
    </source>
</evidence>
<name>A0A1G7CPM0_9FLAO</name>
<proteinExistence type="predicted"/>
<keyword evidence="3" id="KW-1185">Reference proteome</keyword>
<feature type="domain" description="DinB-like" evidence="1">
    <location>
        <begin position="81"/>
        <end position="201"/>
    </location>
</feature>
<dbReference type="EMBL" id="FNBD01000001">
    <property type="protein sequence ID" value="SDE40415.1"/>
    <property type="molecule type" value="Genomic_DNA"/>
</dbReference>
<protein>
    <submittedName>
        <fullName evidence="2">Uncharacterized damage-inducible protein DinB (Forms a four-helix bundle)</fullName>
    </submittedName>
</protein>
<evidence type="ECO:0000313" key="3">
    <source>
        <dbReference type="Proteomes" id="UP000182114"/>
    </source>
</evidence>
<reference evidence="3" key="1">
    <citation type="submission" date="2016-10" db="EMBL/GenBank/DDBJ databases">
        <authorList>
            <person name="Varghese N."/>
            <person name="Submissions S."/>
        </authorList>
    </citation>
    <scope>NUCLEOTIDE SEQUENCE [LARGE SCALE GENOMIC DNA]</scope>
    <source>
        <strain evidence="3">DSM 24729</strain>
    </source>
</reference>
<dbReference type="AlphaFoldDB" id="A0A1G7CPM0"/>
<evidence type="ECO:0000313" key="2">
    <source>
        <dbReference type="EMBL" id="SDE40415.1"/>
    </source>
</evidence>
<dbReference type="InterPro" id="IPR024775">
    <property type="entry name" value="DinB-like"/>
</dbReference>
<organism evidence="2 3">
    <name type="scientific">Cellulophaga baltica</name>
    <dbReference type="NCBI Taxonomy" id="76594"/>
    <lineage>
        <taxon>Bacteria</taxon>
        <taxon>Pseudomonadati</taxon>
        <taxon>Bacteroidota</taxon>
        <taxon>Flavobacteriia</taxon>
        <taxon>Flavobacteriales</taxon>
        <taxon>Flavobacteriaceae</taxon>
        <taxon>Cellulophaga</taxon>
    </lineage>
</organism>
<dbReference type="Proteomes" id="UP000182114">
    <property type="component" value="Unassembled WGS sequence"/>
</dbReference>
<dbReference type="SUPFAM" id="SSF109854">
    <property type="entry name" value="DinB/YfiT-like putative metalloenzymes"/>
    <property type="match status" value="1"/>
</dbReference>
<dbReference type="Gene3D" id="1.20.120.450">
    <property type="entry name" value="dinb family like domain"/>
    <property type="match status" value="1"/>
</dbReference>
<sequence length="217" mass="23781">MGASNKIFKIVAVKNLIFTNNKLETNPLNKKQMTLKLATLLGVFFMATFSHAQKASKIQNLESPIENLTQTTIHDVLIGNQKQVIQLAEAFSEAQYAWRPMDGVNSVSEALLHVAGGNYFLASKMGFAPPEDVDVMGLTKITGKENIIAALKKSNEFVLASILMVKNDNLTDEVDFGFAKMSTLAGLLAIMEHNGEHKGQLIAYARSNNVTPPWSLN</sequence>
<dbReference type="InterPro" id="IPR034660">
    <property type="entry name" value="DinB/YfiT-like"/>
</dbReference>
<dbReference type="Pfam" id="PF12867">
    <property type="entry name" value="DinB_2"/>
    <property type="match status" value="1"/>
</dbReference>
<accession>A0A1G7CPM0</accession>